<dbReference type="RefSeq" id="WP_183295776.1">
    <property type="nucleotide sequence ID" value="NZ_JACHVX010000002.1"/>
</dbReference>
<evidence type="ECO:0000313" key="1">
    <source>
        <dbReference type="EMBL" id="MBB2922948.1"/>
    </source>
</evidence>
<accession>A0A7W4UEX2</accession>
<reference evidence="1 2" key="1">
    <citation type="submission" date="2020-08" db="EMBL/GenBank/DDBJ databases">
        <title>The Agave Microbiome: Exploring the role of microbial communities in plant adaptations to desert environments.</title>
        <authorList>
            <person name="Partida-Martinez L.P."/>
        </authorList>
    </citation>
    <scope>NUCLEOTIDE SEQUENCE [LARGE SCALE GENOMIC DNA]</scope>
    <source>
        <strain evidence="1 2">RAS26</strain>
    </source>
</reference>
<proteinExistence type="predicted"/>
<name>A0A7W4UEX2_9CELL</name>
<comment type="caution">
    <text evidence="1">The sequence shown here is derived from an EMBL/GenBank/DDBJ whole genome shotgun (WGS) entry which is preliminary data.</text>
</comment>
<protein>
    <submittedName>
        <fullName evidence="1">Putative membrane protein YphA (DoxX/SURF4 family)</fullName>
    </submittedName>
</protein>
<sequence length="176" mass="18349">MLLRRFARPLFASSFVQQGVDAVRNPAAHVEVARGALERVTASVPRGKVPALDRYREPTPGQLTTLVRVHGAATALAGVAFALGRAPRTSALLLAALTAPLAAADLPAKKGTHVGGPDAARERRAHLLRTLSATGGALLAAADYAGRPGVSWRLARFRDDHAHVPAAIAAKVPGRD</sequence>
<dbReference type="AlphaFoldDB" id="A0A7W4UEX2"/>
<evidence type="ECO:0000313" key="2">
    <source>
        <dbReference type="Proteomes" id="UP000518206"/>
    </source>
</evidence>
<dbReference type="Proteomes" id="UP000518206">
    <property type="component" value="Unassembled WGS sequence"/>
</dbReference>
<gene>
    <name evidence="1" type="ORF">FHR80_001860</name>
</gene>
<reference evidence="1 2" key="2">
    <citation type="submission" date="2020-08" db="EMBL/GenBank/DDBJ databases">
        <authorList>
            <person name="Partida-Martinez L."/>
            <person name="Huntemann M."/>
            <person name="Clum A."/>
            <person name="Wang J."/>
            <person name="Palaniappan K."/>
            <person name="Ritter S."/>
            <person name="Chen I.-M."/>
            <person name="Stamatis D."/>
            <person name="Reddy T."/>
            <person name="O'Malley R."/>
            <person name="Daum C."/>
            <person name="Shapiro N."/>
            <person name="Ivanova N."/>
            <person name="Kyrpides N."/>
            <person name="Woyke T."/>
        </authorList>
    </citation>
    <scope>NUCLEOTIDE SEQUENCE [LARGE SCALE GENOMIC DNA]</scope>
    <source>
        <strain evidence="1 2">RAS26</strain>
    </source>
</reference>
<organism evidence="1 2">
    <name type="scientific">Cellulomonas cellasea</name>
    <dbReference type="NCBI Taxonomy" id="43670"/>
    <lineage>
        <taxon>Bacteria</taxon>
        <taxon>Bacillati</taxon>
        <taxon>Actinomycetota</taxon>
        <taxon>Actinomycetes</taxon>
        <taxon>Micrococcales</taxon>
        <taxon>Cellulomonadaceae</taxon>
        <taxon>Cellulomonas</taxon>
    </lineage>
</organism>
<dbReference type="EMBL" id="JACHVX010000002">
    <property type="protein sequence ID" value="MBB2922948.1"/>
    <property type="molecule type" value="Genomic_DNA"/>
</dbReference>